<reference evidence="3" key="1">
    <citation type="submission" date="2023-02" db="EMBL/GenBank/DDBJ databases">
        <title>Genome of toxic invasive species Heracleum sosnowskyi carries increased number of genes despite the absence of recent whole-genome duplications.</title>
        <authorList>
            <person name="Schelkunov M."/>
            <person name="Shtratnikova V."/>
            <person name="Makarenko M."/>
            <person name="Klepikova A."/>
            <person name="Omelchenko D."/>
            <person name="Novikova G."/>
            <person name="Obukhova E."/>
            <person name="Bogdanov V."/>
            <person name="Penin A."/>
            <person name="Logacheva M."/>
        </authorList>
    </citation>
    <scope>NUCLEOTIDE SEQUENCE</scope>
    <source>
        <strain evidence="3">Hsosn_3</strain>
        <tissue evidence="3">Leaf</tissue>
    </source>
</reference>
<name>A0AAD8HIN8_9APIA</name>
<feature type="domain" description="Trichome birefringence-like C-terminal" evidence="2">
    <location>
        <begin position="36"/>
        <end position="118"/>
    </location>
</feature>
<evidence type="ECO:0000313" key="3">
    <source>
        <dbReference type="EMBL" id="KAK1366775.1"/>
    </source>
</evidence>
<proteinExistence type="inferred from homology"/>
<dbReference type="GO" id="GO:0016740">
    <property type="term" value="F:transferase activity"/>
    <property type="evidence" value="ECO:0007669"/>
    <property type="project" value="InterPro"/>
</dbReference>
<dbReference type="EMBL" id="JAUIZM010000009">
    <property type="protein sequence ID" value="KAK1366775.1"/>
    <property type="molecule type" value="Genomic_DNA"/>
</dbReference>
<dbReference type="AlphaFoldDB" id="A0AAD8HIN8"/>
<protein>
    <recommendedName>
        <fullName evidence="2">Trichome birefringence-like C-terminal domain-containing protein</fullName>
    </recommendedName>
</protein>
<comment type="caution">
    <text evidence="3">The sequence shown here is derived from an EMBL/GenBank/DDBJ whole genome shotgun (WGS) entry which is preliminary data.</text>
</comment>
<dbReference type="InterPro" id="IPR026057">
    <property type="entry name" value="TBL_C"/>
</dbReference>
<comment type="similarity">
    <text evidence="1">Belongs to the PC-esterase family. TBL subfamily.</text>
</comment>
<gene>
    <name evidence="3" type="ORF">POM88_042336</name>
</gene>
<evidence type="ECO:0000313" key="4">
    <source>
        <dbReference type="Proteomes" id="UP001237642"/>
    </source>
</evidence>
<evidence type="ECO:0000256" key="1">
    <source>
        <dbReference type="ARBA" id="ARBA00007727"/>
    </source>
</evidence>
<accession>A0AAD8HIN8</accession>
<dbReference type="Proteomes" id="UP001237642">
    <property type="component" value="Unassembled WGS sequence"/>
</dbReference>
<dbReference type="Pfam" id="PF13839">
    <property type="entry name" value="PC-Esterase"/>
    <property type="match status" value="1"/>
</dbReference>
<keyword evidence="4" id="KW-1185">Reference proteome</keyword>
<organism evidence="3 4">
    <name type="scientific">Heracleum sosnowskyi</name>
    <dbReference type="NCBI Taxonomy" id="360622"/>
    <lineage>
        <taxon>Eukaryota</taxon>
        <taxon>Viridiplantae</taxon>
        <taxon>Streptophyta</taxon>
        <taxon>Embryophyta</taxon>
        <taxon>Tracheophyta</taxon>
        <taxon>Spermatophyta</taxon>
        <taxon>Magnoliopsida</taxon>
        <taxon>eudicotyledons</taxon>
        <taxon>Gunneridae</taxon>
        <taxon>Pentapetalae</taxon>
        <taxon>asterids</taxon>
        <taxon>campanulids</taxon>
        <taxon>Apiales</taxon>
        <taxon>Apiaceae</taxon>
        <taxon>Apioideae</taxon>
        <taxon>apioid superclade</taxon>
        <taxon>Tordylieae</taxon>
        <taxon>Tordyliinae</taxon>
        <taxon>Heracleum</taxon>
    </lineage>
</organism>
<evidence type="ECO:0000259" key="2">
    <source>
        <dbReference type="Pfam" id="PF13839"/>
    </source>
</evidence>
<reference evidence="3" key="2">
    <citation type="submission" date="2023-05" db="EMBL/GenBank/DDBJ databases">
        <authorList>
            <person name="Schelkunov M.I."/>
        </authorList>
    </citation>
    <scope>NUCLEOTIDE SEQUENCE</scope>
    <source>
        <strain evidence="3">Hsosn_3</strain>
        <tissue evidence="3">Leaf</tissue>
    </source>
</reference>
<sequence>MLRELNYLQNDNGLLSSKKQLQGCINRLLQSKESFVKIYEVVVISGLEASSHSYLSNNYYQEGNKVYNRLKVEDAYWRALRTWSQWVDSNINASQTSLWVECYFIEVKMQKQSNQNCNLE</sequence>